<feature type="compositionally biased region" description="Polar residues" evidence="1">
    <location>
        <begin position="51"/>
        <end position="64"/>
    </location>
</feature>
<feature type="region of interest" description="Disordered" evidence="1">
    <location>
        <begin position="1"/>
        <end position="137"/>
    </location>
</feature>
<feature type="non-terminal residue" evidence="2">
    <location>
        <position position="1"/>
    </location>
</feature>
<evidence type="ECO:0000313" key="3">
    <source>
        <dbReference type="Proteomes" id="UP000735302"/>
    </source>
</evidence>
<proteinExistence type="predicted"/>
<dbReference type="Proteomes" id="UP000735302">
    <property type="component" value="Unassembled WGS sequence"/>
</dbReference>
<reference evidence="2 3" key="1">
    <citation type="journal article" date="2021" name="Elife">
        <title>Chloroplast acquisition without the gene transfer in kleptoplastic sea slugs, Plakobranchus ocellatus.</title>
        <authorList>
            <person name="Maeda T."/>
            <person name="Takahashi S."/>
            <person name="Yoshida T."/>
            <person name="Shimamura S."/>
            <person name="Takaki Y."/>
            <person name="Nagai Y."/>
            <person name="Toyoda A."/>
            <person name="Suzuki Y."/>
            <person name="Arimoto A."/>
            <person name="Ishii H."/>
            <person name="Satoh N."/>
            <person name="Nishiyama T."/>
            <person name="Hasebe M."/>
            <person name="Maruyama T."/>
            <person name="Minagawa J."/>
            <person name="Obokata J."/>
            <person name="Shigenobu S."/>
        </authorList>
    </citation>
    <scope>NUCLEOTIDE SEQUENCE [LARGE SCALE GENOMIC DNA]</scope>
</reference>
<sequence>KNNYESGTTAGDPPPYSAVSGPHKKTQHNSNSIVANSGGGGGGGGGYDNQGMDTSDLQLNELSGPQSSQQQQPLRASKHYDNNNSAGFLRSHPGTASSSSSPPPPYLLGSGSGVHAPSASPNLGYTNSSYGPLELQQAPADDAAAMLYLGPRQHSPRRLADVDKHLYENQLNQWSENNRMEAYPNRDAHSPTKDKYIDLQDRGGGGDMLDYGGGDPNGPTATGGPGGAGGKPKKVIYEVVV</sequence>
<protein>
    <submittedName>
        <fullName evidence="2">Uncharacterized protein</fullName>
    </submittedName>
</protein>
<feature type="region of interest" description="Disordered" evidence="1">
    <location>
        <begin position="183"/>
        <end position="231"/>
    </location>
</feature>
<feature type="compositionally biased region" description="Gly residues" evidence="1">
    <location>
        <begin position="37"/>
        <end position="48"/>
    </location>
</feature>
<feature type="compositionally biased region" description="Basic and acidic residues" evidence="1">
    <location>
        <begin position="184"/>
        <end position="201"/>
    </location>
</feature>
<evidence type="ECO:0000256" key="1">
    <source>
        <dbReference type="SAM" id="MobiDB-lite"/>
    </source>
</evidence>
<evidence type="ECO:0000313" key="2">
    <source>
        <dbReference type="EMBL" id="GFO29776.1"/>
    </source>
</evidence>
<dbReference type="EMBL" id="BLXT01006199">
    <property type="protein sequence ID" value="GFO29776.1"/>
    <property type="molecule type" value="Genomic_DNA"/>
</dbReference>
<feature type="compositionally biased region" description="Gly residues" evidence="1">
    <location>
        <begin position="202"/>
        <end position="230"/>
    </location>
</feature>
<keyword evidence="3" id="KW-1185">Reference proteome</keyword>
<feature type="compositionally biased region" description="Polar residues" evidence="1">
    <location>
        <begin position="119"/>
        <end position="130"/>
    </location>
</feature>
<accession>A0AAV4CEJ4</accession>
<gene>
    <name evidence="2" type="ORF">PoB_005628100</name>
</gene>
<organism evidence="2 3">
    <name type="scientific">Plakobranchus ocellatus</name>
    <dbReference type="NCBI Taxonomy" id="259542"/>
    <lineage>
        <taxon>Eukaryota</taxon>
        <taxon>Metazoa</taxon>
        <taxon>Spiralia</taxon>
        <taxon>Lophotrochozoa</taxon>
        <taxon>Mollusca</taxon>
        <taxon>Gastropoda</taxon>
        <taxon>Heterobranchia</taxon>
        <taxon>Euthyneura</taxon>
        <taxon>Panpulmonata</taxon>
        <taxon>Sacoglossa</taxon>
        <taxon>Placobranchoidea</taxon>
        <taxon>Plakobranchidae</taxon>
        <taxon>Plakobranchus</taxon>
    </lineage>
</organism>
<dbReference type="AlphaFoldDB" id="A0AAV4CEJ4"/>
<feature type="compositionally biased region" description="Low complexity" evidence="1">
    <location>
        <begin position="91"/>
        <end position="100"/>
    </location>
</feature>
<comment type="caution">
    <text evidence="2">The sequence shown here is derived from an EMBL/GenBank/DDBJ whole genome shotgun (WGS) entry which is preliminary data.</text>
</comment>
<name>A0AAV4CEJ4_9GAST</name>